<evidence type="ECO:0000256" key="5">
    <source>
        <dbReference type="ARBA" id="ARBA00023136"/>
    </source>
</evidence>
<keyword evidence="10" id="KW-1185">Reference proteome</keyword>
<sequence length="553" mass="60181">MNRQVSEGVVKRRGWTRVTRLGRGWWRQLTSMRTALVLLFLLAVAAAPGSVLPQRNLGVEKVDAYRLENPELSRWLDRLGFFDVYSSPWFGAIYLLLFTSLVGCVLPRLREHVAALRRRPPSAPRNFGRLPAHAEVGVSMSAASEAAERLRSLLRSRRYRVAVRAGDDGQVTVAAEKGYLRETGNLLFHLSLLAVLGGVAIGYGWGWYGNRILVAGPDTGFCTNLQQFDEYGLGPRLQPGDLPAFCVELNRFQAEFLDNGQPTVFRADVSWSTPQREGGRHLLEVNTPLRLDGANLYLLGHGYAPVLRYTDRQGRSQTSVSPFLPIDEMTTSEGAAIFPDANADTRSGRRSADAQVAFSGVYVPTVPTSGPPSLSAHPAERAPGLLLTAYRGNLGLETGVPQSVYEVPRRALDSGRLTQLPGQAKMLRPGERWTLDDGTTLEFIGTRRWVTVTVRNDPGEPIVLAGVIVMMGGLVATLSVRRRRVWFRLTPTGDACAITAGGLARSDYPGFAAEFAAVVAAAKAEPTVSPPPRAADDEAVTDPVSASADNVRP</sequence>
<dbReference type="Pfam" id="PF05140">
    <property type="entry name" value="ResB"/>
    <property type="match status" value="1"/>
</dbReference>
<feature type="transmembrane region" description="Helical" evidence="7">
    <location>
        <begin position="186"/>
        <end position="208"/>
    </location>
</feature>
<evidence type="ECO:0000256" key="6">
    <source>
        <dbReference type="SAM" id="MobiDB-lite"/>
    </source>
</evidence>
<dbReference type="OrthoDB" id="3949537at2"/>
<name>A0A3A9ZRV4_9ACTN</name>
<dbReference type="InterPro" id="IPR007816">
    <property type="entry name" value="ResB-like_domain"/>
</dbReference>
<dbReference type="PANTHER" id="PTHR31566">
    <property type="entry name" value="CYTOCHROME C BIOGENESIS PROTEIN CCS1, CHLOROPLASTIC"/>
    <property type="match status" value="1"/>
</dbReference>
<dbReference type="PANTHER" id="PTHR31566:SF0">
    <property type="entry name" value="CYTOCHROME C BIOGENESIS PROTEIN CCS1, CHLOROPLASTIC"/>
    <property type="match status" value="1"/>
</dbReference>
<dbReference type="InterPro" id="IPR023494">
    <property type="entry name" value="Cyt_c_bgen_Ccs1/CcsB/ResB"/>
</dbReference>
<keyword evidence="2 7" id="KW-0812">Transmembrane</keyword>
<evidence type="ECO:0000256" key="2">
    <source>
        <dbReference type="ARBA" id="ARBA00022692"/>
    </source>
</evidence>
<gene>
    <name evidence="9" type="ORF">D7223_00395</name>
</gene>
<comment type="subcellular location">
    <subcellularLocation>
        <location evidence="1">Membrane</location>
        <topology evidence="1">Multi-pass membrane protein</topology>
    </subcellularLocation>
</comment>
<dbReference type="GO" id="GO:0017004">
    <property type="term" value="P:cytochrome complex assembly"/>
    <property type="evidence" value="ECO:0007669"/>
    <property type="project" value="UniProtKB-KW"/>
</dbReference>
<protein>
    <submittedName>
        <fullName evidence="9">Cytochrome c biogenesis protein ResB</fullName>
    </submittedName>
</protein>
<feature type="transmembrane region" description="Helical" evidence="7">
    <location>
        <begin position="89"/>
        <end position="109"/>
    </location>
</feature>
<evidence type="ECO:0000256" key="3">
    <source>
        <dbReference type="ARBA" id="ARBA00022748"/>
    </source>
</evidence>
<keyword evidence="3" id="KW-0201">Cytochrome c-type biogenesis</keyword>
<dbReference type="GO" id="GO:0016020">
    <property type="term" value="C:membrane"/>
    <property type="evidence" value="ECO:0007669"/>
    <property type="project" value="UniProtKB-SubCell"/>
</dbReference>
<feature type="region of interest" description="Disordered" evidence="6">
    <location>
        <begin position="525"/>
        <end position="553"/>
    </location>
</feature>
<dbReference type="RefSeq" id="WP_120723606.1">
    <property type="nucleotide sequence ID" value="NZ_RBAK01000001.1"/>
</dbReference>
<evidence type="ECO:0000259" key="8">
    <source>
        <dbReference type="Pfam" id="PF05140"/>
    </source>
</evidence>
<dbReference type="Proteomes" id="UP000281726">
    <property type="component" value="Unassembled WGS sequence"/>
</dbReference>
<feature type="transmembrane region" description="Helical" evidence="7">
    <location>
        <begin position="462"/>
        <end position="480"/>
    </location>
</feature>
<dbReference type="EMBL" id="RBAK01000001">
    <property type="protein sequence ID" value="RKN50316.1"/>
    <property type="molecule type" value="Genomic_DNA"/>
</dbReference>
<reference evidence="9 10" key="1">
    <citation type="journal article" date="2004" name="Syst. Appl. Microbiol.">
        <title>Cryptoendolithic actinomycetes from antarctic sandstone rock samples: Micromonospora endolithica sp. nov. and two isolates related to Micromonospora coerulea Jensen 1932.</title>
        <authorList>
            <person name="Hirsch P."/>
            <person name="Mevs U."/>
            <person name="Kroppenstedt R.M."/>
            <person name="Schumann P."/>
            <person name="Stackebrandt E."/>
        </authorList>
    </citation>
    <scope>NUCLEOTIDE SEQUENCE [LARGE SCALE GENOMIC DNA]</scope>
    <source>
        <strain evidence="9 10">JCM 12677</strain>
    </source>
</reference>
<evidence type="ECO:0000313" key="9">
    <source>
        <dbReference type="EMBL" id="RKN50316.1"/>
    </source>
</evidence>
<feature type="domain" description="ResB-like" evidence="8">
    <location>
        <begin position="32"/>
        <end position="516"/>
    </location>
</feature>
<organism evidence="9 10">
    <name type="scientific">Micromonospora endolithica</name>
    <dbReference type="NCBI Taxonomy" id="230091"/>
    <lineage>
        <taxon>Bacteria</taxon>
        <taxon>Bacillati</taxon>
        <taxon>Actinomycetota</taxon>
        <taxon>Actinomycetes</taxon>
        <taxon>Micromonosporales</taxon>
        <taxon>Micromonosporaceae</taxon>
        <taxon>Micromonospora</taxon>
    </lineage>
</organism>
<comment type="caution">
    <text evidence="9">The sequence shown here is derived from an EMBL/GenBank/DDBJ whole genome shotgun (WGS) entry which is preliminary data.</text>
</comment>
<proteinExistence type="predicted"/>
<keyword evidence="5 7" id="KW-0472">Membrane</keyword>
<evidence type="ECO:0000256" key="7">
    <source>
        <dbReference type="SAM" id="Phobius"/>
    </source>
</evidence>
<evidence type="ECO:0000313" key="10">
    <source>
        <dbReference type="Proteomes" id="UP000281726"/>
    </source>
</evidence>
<keyword evidence="4 7" id="KW-1133">Transmembrane helix</keyword>
<dbReference type="AlphaFoldDB" id="A0A3A9ZRV4"/>
<evidence type="ECO:0000256" key="1">
    <source>
        <dbReference type="ARBA" id="ARBA00004141"/>
    </source>
</evidence>
<accession>A0A3A9ZRV4</accession>
<evidence type="ECO:0000256" key="4">
    <source>
        <dbReference type="ARBA" id="ARBA00022989"/>
    </source>
</evidence>